<evidence type="ECO:0000313" key="3">
    <source>
        <dbReference type="EnsemblFungi" id="PTTG_26549-t43_1-p1"/>
    </source>
</evidence>
<dbReference type="Proteomes" id="UP000005240">
    <property type="component" value="Unassembled WGS sequence"/>
</dbReference>
<reference evidence="3" key="4">
    <citation type="submission" date="2025-05" db="UniProtKB">
        <authorList>
            <consortium name="EnsemblFungi"/>
        </authorList>
    </citation>
    <scope>IDENTIFICATION</scope>
    <source>
        <strain evidence="3">isolate 1-1 / race 1 (BBBD)</strain>
    </source>
</reference>
<dbReference type="EMBL" id="ADAS02000026">
    <property type="protein sequence ID" value="OAV95665.1"/>
    <property type="molecule type" value="Genomic_DNA"/>
</dbReference>
<dbReference type="AlphaFoldDB" id="A0A180GSF9"/>
<gene>
    <name evidence="2" type="ORF">PTTG_26549</name>
</gene>
<keyword evidence="4" id="KW-1185">Reference proteome</keyword>
<reference evidence="2" key="1">
    <citation type="submission" date="2009-11" db="EMBL/GenBank/DDBJ databases">
        <authorList>
            <consortium name="The Broad Institute Genome Sequencing Platform"/>
            <person name="Ward D."/>
            <person name="Feldgarden M."/>
            <person name="Earl A."/>
            <person name="Young S.K."/>
            <person name="Zeng Q."/>
            <person name="Koehrsen M."/>
            <person name="Alvarado L."/>
            <person name="Berlin A."/>
            <person name="Bochicchio J."/>
            <person name="Borenstein D."/>
            <person name="Chapman S.B."/>
            <person name="Chen Z."/>
            <person name="Engels R."/>
            <person name="Freedman E."/>
            <person name="Gellesch M."/>
            <person name="Goldberg J."/>
            <person name="Griggs A."/>
            <person name="Gujja S."/>
            <person name="Heilman E."/>
            <person name="Heiman D."/>
            <person name="Hepburn T."/>
            <person name="Howarth C."/>
            <person name="Jen D."/>
            <person name="Larson L."/>
            <person name="Lewis B."/>
            <person name="Mehta T."/>
            <person name="Park D."/>
            <person name="Pearson M."/>
            <person name="Roberts A."/>
            <person name="Saif S."/>
            <person name="Shea T."/>
            <person name="Shenoy N."/>
            <person name="Sisk P."/>
            <person name="Stolte C."/>
            <person name="Sykes S."/>
            <person name="Thomson T."/>
            <person name="Walk T."/>
            <person name="White J."/>
            <person name="Yandava C."/>
            <person name="Izard J."/>
            <person name="Baranova O.V."/>
            <person name="Blanton J.M."/>
            <person name="Tanner A.C."/>
            <person name="Dewhirst F.E."/>
            <person name="Haas B."/>
            <person name="Nusbaum C."/>
            <person name="Birren B."/>
        </authorList>
    </citation>
    <scope>NUCLEOTIDE SEQUENCE [LARGE SCALE GENOMIC DNA]</scope>
    <source>
        <strain evidence="2">1-1 BBBD Race 1</strain>
    </source>
</reference>
<accession>A0A180GSF9</accession>
<reference evidence="3 4" key="3">
    <citation type="journal article" date="2017" name="G3 (Bethesda)">
        <title>Comparative analysis highlights variable genome content of wheat rusts and divergence of the mating loci.</title>
        <authorList>
            <person name="Cuomo C.A."/>
            <person name="Bakkeren G."/>
            <person name="Khalil H.B."/>
            <person name="Panwar V."/>
            <person name="Joly D."/>
            <person name="Linning R."/>
            <person name="Sakthikumar S."/>
            <person name="Song X."/>
            <person name="Adiconis X."/>
            <person name="Fan L."/>
            <person name="Goldberg J.M."/>
            <person name="Levin J.Z."/>
            <person name="Young S."/>
            <person name="Zeng Q."/>
            <person name="Anikster Y."/>
            <person name="Bruce M."/>
            <person name="Wang M."/>
            <person name="Yin C."/>
            <person name="McCallum B."/>
            <person name="Szabo L.J."/>
            <person name="Hulbert S."/>
            <person name="Chen X."/>
            <person name="Fellers J.P."/>
        </authorList>
    </citation>
    <scope>NUCLEOTIDE SEQUENCE</scope>
    <source>
        <strain evidence="4">Isolate 1-1 / race 1 (BBBD)</strain>
        <strain evidence="3">isolate 1-1 / race 1 (BBBD)</strain>
    </source>
</reference>
<organism evidence="2">
    <name type="scientific">Puccinia triticina (isolate 1-1 / race 1 (BBBD))</name>
    <name type="common">Brown leaf rust fungus</name>
    <dbReference type="NCBI Taxonomy" id="630390"/>
    <lineage>
        <taxon>Eukaryota</taxon>
        <taxon>Fungi</taxon>
        <taxon>Dikarya</taxon>
        <taxon>Basidiomycota</taxon>
        <taxon>Pucciniomycotina</taxon>
        <taxon>Pucciniomycetes</taxon>
        <taxon>Pucciniales</taxon>
        <taxon>Pucciniaceae</taxon>
        <taxon>Puccinia</taxon>
    </lineage>
</organism>
<name>A0A180GSF9_PUCT1</name>
<sequence length="151" mass="17070">MNVQVGWMIAIASFLASVAPNPILIRLHKFKPSHDARAPRGEIFATKYLAMHDCPDKKITKFAVGKAYPVTEDKALTLTVMDDTGLIHLENKSDDTIFTYSARNFQTNHWILNQSVTPREAHQFHATHNGFLYVLQYKVLPRDLQFGGVTS</sequence>
<protein>
    <submittedName>
        <fullName evidence="2 3">Uncharacterized protein</fullName>
    </submittedName>
</protein>
<keyword evidence="1" id="KW-0472">Membrane</keyword>
<dbReference type="EnsemblFungi" id="PTTG_26549-t43_1">
    <property type="protein sequence ID" value="PTTG_26549-t43_1-p1"/>
    <property type="gene ID" value="PTTG_26549"/>
</dbReference>
<keyword evidence="1" id="KW-0812">Transmembrane</keyword>
<feature type="transmembrane region" description="Helical" evidence="1">
    <location>
        <begin position="6"/>
        <end position="27"/>
    </location>
</feature>
<proteinExistence type="predicted"/>
<evidence type="ECO:0000313" key="2">
    <source>
        <dbReference type="EMBL" id="OAV95665.1"/>
    </source>
</evidence>
<keyword evidence="1" id="KW-1133">Transmembrane helix</keyword>
<evidence type="ECO:0000313" key="4">
    <source>
        <dbReference type="Proteomes" id="UP000005240"/>
    </source>
</evidence>
<evidence type="ECO:0000256" key="1">
    <source>
        <dbReference type="SAM" id="Phobius"/>
    </source>
</evidence>
<dbReference type="VEuPathDB" id="FungiDB:PTTG_26549"/>
<reference evidence="2" key="2">
    <citation type="submission" date="2016-05" db="EMBL/GenBank/DDBJ databases">
        <title>Comparative analysis highlights variable genome content of wheat rusts and divergence of the mating loci.</title>
        <authorList>
            <person name="Cuomo C.A."/>
            <person name="Bakkeren G."/>
            <person name="Szabo L."/>
            <person name="Khalil H."/>
            <person name="Joly D."/>
            <person name="Goldberg J."/>
            <person name="Young S."/>
            <person name="Zeng Q."/>
            <person name="Fellers J."/>
        </authorList>
    </citation>
    <scope>NUCLEOTIDE SEQUENCE [LARGE SCALE GENOMIC DNA]</scope>
    <source>
        <strain evidence="2">1-1 BBBD Race 1</strain>
    </source>
</reference>